<dbReference type="EMBL" id="MKIP01000051">
    <property type="protein sequence ID" value="OLP59587.1"/>
    <property type="molecule type" value="Genomic_DNA"/>
</dbReference>
<organism evidence="1 2">
    <name type="scientific">Xaviernesmea oryzae</name>
    <dbReference type="NCBI Taxonomy" id="464029"/>
    <lineage>
        <taxon>Bacteria</taxon>
        <taxon>Pseudomonadati</taxon>
        <taxon>Pseudomonadota</taxon>
        <taxon>Alphaproteobacteria</taxon>
        <taxon>Hyphomicrobiales</taxon>
        <taxon>Rhizobiaceae</taxon>
        <taxon>Rhizobium/Agrobacterium group</taxon>
        <taxon>Xaviernesmea</taxon>
    </lineage>
</organism>
<sequence length="96" mass="11110">MVSVKPFISHPVVRELKLSKNIVRNFKLVENPKNVRSQITVVEHVIGDLHRDAILRPIDEVMKAQLKVAARVVFHERAGVDRQKWEVRRRAGFPPI</sequence>
<evidence type="ECO:0000313" key="2">
    <source>
        <dbReference type="Proteomes" id="UP000186364"/>
    </source>
</evidence>
<comment type="caution">
    <text evidence="1">The sequence shown here is derived from an EMBL/GenBank/DDBJ whole genome shotgun (WGS) entry which is preliminary data.</text>
</comment>
<proteinExistence type="predicted"/>
<protein>
    <submittedName>
        <fullName evidence="1">Uncharacterized protein</fullName>
    </submittedName>
</protein>
<reference evidence="1 2" key="1">
    <citation type="submission" date="2016-09" db="EMBL/GenBank/DDBJ databases">
        <title>Rhizobium sp. nov., a novel species isolated from the rice rhizosphere.</title>
        <authorList>
            <person name="Zhao J."/>
            <person name="Zhang X."/>
        </authorList>
    </citation>
    <scope>NUCLEOTIDE SEQUENCE [LARGE SCALE GENOMIC DNA]</scope>
    <source>
        <strain evidence="1 2">1.7048</strain>
    </source>
</reference>
<accession>A0A1Q9AVW4</accession>
<dbReference type="AlphaFoldDB" id="A0A1Q9AVW4"/>
<keyword evidence="2" id="KW-1185">Reference proteome</keyword>
<evidence type="ECO:0000313" key="1">
    <source>
        <dbReference type="EMBL" id="OLP59587.1"/>
    </source>
</evidence>
<dbReference type="Proteomes" id="UP000186364">
    <property type="component" value="Unassembled WGS sequence"/>
</dbReference>
<gene>
    <name evidence="1" type="ORF">BJF93_20455</name>
</gene>
<name>A0A1Q9AVW4_9HYPH</name>